<evidence type="ECO:0000256" key="9">
    <source>
        <dbReference type="SAM" id="Phobius"/>
    </source>
</evidence>
<feature type="transmembrane region" description="Helical" evidence="9">
    <location>
        <begin position="536"/>
        <end position="556"/>
    </location>
</feature>
<evidence type="ECO:0000256" key="4">
    <source>
        <dbReference type="ARBA" id="ARBA00022989"/>
    </source>
</evidence>
<feature type="repeat" description="ANK" evidence="7">
    <location>
        <begin position="1094"/>
        <end position="1126"/>
    </location>
</feature>
<feature type="compositionally biased region" description="Pro residues" evidence="8">
    <location>
        <begin position="117"/>
        <end position="128"/>
    </location>
</feature>
<feature type="repeat" description="ANK" evidence="7">
    <location>
        <begin position="844"/>
        <end position="876"/>
    </location>
</feature>
<evidence type="ECO:0000256" key="8">
    <source>
        <dbReference type="SAM" id="MobiDB-lite"/>
    </source>
</evidence>
<accession>A0A9P8S3S3</accession>
<evidence type="ECO:0000256" key="5">
    <source>
        <dbReference type="ARBA" id="ARBA00023043"/>
    </source>
</evidence>
<dbReference type="PANTHER" id="PTHR24123:SF85">
    <property type="entry name" value="ANKYRIN REPEAT DOMAIN-CONTAINING PROTEIN 55"/>
    <property type="match status" value="1"/>
</dbReference>
<feature type="compositionally biased region" description="Low complexity" evidence="8">
    <location>
        <begin position="177"/>
        <end position="199"/>
    </location>
</feature>
<dbReference type="SUPFAM" id="SSF144083">
    <property type="entry name" value="Magnesium transport protein CorA, transmembrane region"/>
    <property type="match status" value="1"/>
</dbReference>
<name>A0A9P8S3S3_9HYPO</name>
<evidence type="ECO:0000256" key="6">
    <source>
        <dbReference type="ARBA" id="ARBA00023136"/>
    </source>
</evidence>
<evidence type="ECO:0008006" key="12">
    <source>
        <dbReference type="Google" id="ProtNLM"/>
    </source>
</evidence>
<dbReference type="EMBL" id="JACEFI010000021">
    <property type="protein sequence ID" value="KAH0593339.1"/>
    <property type="molecule type" value="Genomic_DNA"/>
</dbReference>
<dbReference type="InterPro" id="IPR051165">
    <property type="entry name" value="Multifunctional_ANK_Repeat"/>
</dbReference>
<dbReference type="SMART" id="SM00248">
    <property type="entry name" value="ANK"/>
    <property type="match status" value="14"/>
</dbReference>
<comment type="caution">
    <text evidence="10">The sequence shown here is derived from an EMBL/GenBank/DDBJ whole genome shotgun (WGS) entry which is preliminary data.</text>
</comment>
<dbReference type="InterPro" id="IPR036770">
    <property type="entry name" value="Ankyrin_rpt-contain_sf"/>
</dbReference>
<feature type="compositionally biased region" description="Low complexity" evidence="8">
    <location>
        <begin position="129"/>
        <end position="138"/>
    </location>
</feature>
<dbReference type="Gene3D" id="1.20.58.340">
    <property type="entry name" value="Magnesium transport protein CorA, transmembrane region"/>
    <property type="match status" value="1"/>
</dbReference>
<keyword evidence="2 9" id="KW-0812">Transmembrane</keyword>
<evidence type="ECO:0000256" key="3">
    <source>
        <dbReference type="ARBA" id="ARBA00022737"/>
    </source>
</evidence>
<sequence length="1159" mass="126313">MAHARLPADKDTTTPSASGDVTSILPYPTTLPHVPFSTLPSSSPPPSSIPRPLFQNPSTFATSNYPQFRSASEQPYQPWQLTLPSSQTHANPDYPPNASVSLASADAFGPGRFNSAPPLPYPPQPYPAQPSSYLQYYSGSAPTQPHQPPSYPQPPYLHPPSHLTPSQPQQYPPLQPAPYASGQAAAPSHASAIPSSQTPYPQPQPQPQAQPTAATQSLSSSASRVSAASRVWVQDSGASNSFLDADALAAYLRLFPEADNDQGCRVFRYGPSCATALLMPLFEHLDFSRFSQFPYGLSGNFPVTDQWGSGSCTCERCYGGQLCGHYMLSKNLRFYLPIEPSVPASPSPKVESETGVMSISAGTRSETTIYAYDALIYQNYESEVKVKGTPLGYVFSQLDNIIGGWDSVLSASSRFLASFRVEVLEERLSTDRSVVRSLVVAAQHWEEFRKVLNTQLQRLEFLENVYGDPRWAEGRENQFETLSLASAYLQKLKAVDFKIQTELMQETDSLIQRITNLISIDEGYRSRDQNESIRRLTWITFIFLPLVFTSALFSMQIEIFTDRSPWQYYIYVSLVLMALVFCAYSILRSRRRVFSIGIALVRYPVRILYDLTLFIFRRFVAGSPTEDKTDVEKDGKYLINETSTAMILKWAASSGNVDTLRNILQAGRSEGKTNSPGASGEALVMAIQNGHVEAANILIETKEGLLYEDENGATPLHWAAKGGHSSICQTLLQHGAKPNARNLALETALDWAMDGGDERTINLLLKGDKKFSRLDTLNLQSLHFSARIGDLDRVKELSEKGSSLEMRDNKGQTTLFHAVKGRQHAIVKWLLKEGKANVHAVDKDGLTALHVAARLFDDKIVSWLIKSRADVNALSNLHLTPLHMIADASHRDMLLMSKSSGLLVLDLLCDNGANINAENKDGSRITHQAASASSIGRELLEAASSHGADLNAQDLAGNSPAHRAAACGSQQSLEFLSGKSVDIIHCRNAAGYTPLMTAALRGQTAVMQYLLDLGASYSLADAGGHSLVELSIGWGNPAVMSVLRGAGAEYGPGAEYGQLTEDAHPVWEAVRNGQSGAVLEQLLAGGLSVEHSHNSVRLLHRALESGNVEAATVLLERGAVVDAVDSYGWTALHSAAFGGKVAPLLLVLQRVQDRAPKDN</sequence>
<dbReference type="Pfam" id="PF13637">
    <property type="entry name" value="Ank_4"/>
    <property type="match status" value="1"/>
</dbReference>
<keyword evidence="11" id="KW-1185">Reference proteome</keyword>
<dbReference type="InterPro" id="IPR002523">
    <property type="entry name" value="MgTranspt_CorA/ZnTranspt_ZntB"/>
</dbReference>
<dbReference type="GO" id="GO:0016020">
    <property type="term" value="C:membrane"/>
    <property type="evidence" value="ECO:0007669"/>
    <property type="project" value="UniProtKB-SubCell"/>
</dbReference>
<reference evidence="10 11" key="1">
    <citation type="submission" date="2020-07" db="EMBL/GenBank/DDBJ databases">
        <title>Metarhizium humberi genome.</title>
        <authorList>
            <person name="Lysoe E."/>
        </authorList>
    </citation>
    <scope>NUCLEOTIDE SEQUENCE [LARGE SCALE GENOMIC DNA]</scope>
    <source>
        <strain evidence="10 11">ESALQ1638</strain>
    </source>
</reference>
<dbReference type="Pfam" id="PF13606">
    <property type="entry name" value="Ank_3"/>
    <property type="match status" value="1"/>
</dbReference>
<feature type="repeat" description="ANK" evidence="7">
    <location>
        <begin position="990"/>
        <end position="1022"/>
    </location>
</feature>
<keyword evidence="5 7" id="KW-0040">ANK repeat</keyword>
<dbReference type="PROSITE" id="PS50088">
    <property type="entry name" value="ANK_REPEAT"/>
    <property type="match status" value="6"/>
</dbReference>
<dbReference type="AlphaFoldDB" id="A0A9P8S3S3"/>
<feature type="compositionally biased region" description="Polar residues" evidence="8">
    <location>
        <begin position="55"/>
        <end position="90"/>
    </location>
</feature>
<dbReference type="PRINTS" id="PR01415">
    <property type="entry name" value="ANKYRIN"/>
</dbReference>
<evidence type="ECO:0000256" key="1">
    <source>
        <dbReference type="ARBA" id="ARBA00004141"/>
    </source>
</evidence>
<comment type="subcellular location">
    <subcellularLocation>
        <location evidence="1">Membrane</location>
        <topology evidence="1">Multi-pass membrane protein</topology>
    </subcellularLocation>
</comment>
<keyword evidence="3" id="KW-0677">Repeat</keyword>
<organism evidence="10 11">
    <name type="scientific">Metarhizium humberi</name>
    <dbReference type="NCBI Taxonomy" id="2596975"/>
    <lineage>
        <taxon>Eukaryota</taxon>
        <taxon>Fungi</taxon>
        <taxon>Dikarya</taxon>
        <taxon>Ascomycota</taxon>
        <taxon>Pezizomycotina</taxon>
        <taxon>Sordariomycetes</taxon>
        <taxon>Hypocreomycetidae</taxon>
        <taxon>Hypocreales</taxon>
        <taxon>Clavicipitaceae</taxon>
        <taxon>Metarhizium</taxon>
    </lineage>
</organism>
<feature type="compositionally biased region" description="Low complexity" evidence="8">
    <location>
        <begin position="159"/>
        <end position="169"/>
    </location>
</feature>
<feature type="compositionally biased region" description="Basic and acidic residues" evidence="8">
    <location>
        <begin position="1"/>
        <end position="12"/>
    </location>
</feature>
<feature type="repeat" description="ANK" evidence="7">
    <location>
        <begin position="777"/>
        <end position="809"/>
    </location>
</feature>
<dbReference type="PANTHER" id="PTHR24123">
    <property type="entry name" value="ANKYRIN REPEAT-CONTAINING"/>
    <property type="match status" value="1"/>
</dbReference>
<protein>
    <recommendedName>
        <fullName evidence="12">Ankyrin repeat-containing domain protein</fullName>
    </recommendedName>
</protein>
<dbReference type="SUPFAM" id="SSF48403">
    <property type="entry name" value="Ankyrin repeat"/>
    <property type="match status" value="3"/>
</dbReference>
<feature type="transmembrane region" description="Helical" evidence="9">
    <location>
        <begin position="568"/>
        <end position="587"/>
    </location>
</feature>
<feature type="compositionally biased region" description="Low complexity" evidence="8">
    <location>
        <begin position="209"/>
        <end position="220"/>
    </location>
</feature>
<feature type="repeat" description="ANK" evidence="7">
    <location>
        <begin position="877"/>
        <end position="920"/>
    </location>
</feature>
<evidence type="ECO:0000313" key="10">
    <source>
        <dbReference type="EMBL" id="KAH0593339.1"/>
    </source>
</evidence>
<dbReference type="Proteomes" id="UP000764110">
    <property type="component" value="Unassembled WGS sequence"/>
</dbReference>
<dbReference type="Pfam" id="PF01544">
    <property type="entry name" value="CorA"/>
    <property type="match status" value="1"/>
</dbReference>
<evidence type="ECO:0000256" key="2">
    <source>
        <dbReference type="ARBA" id="ARBA00022692"/>
    </source>
</evidence>
<dbReference type="GO" id="GO:0046873">
    <property type="term" value="F:metal ion transmembrane transporter activity"/>
    <property type="evidence" value="ECO:0007669"/>
    <property type="project" value="InterPro"/>
</dbReference>
<keyword evidence="6 9" id="KW-0472">Membrane</keyword>
<evidence type="ECO:0000256" key="7">
    <source>
        <dbReference type="PROSITE-ProRule" id="PRU00023"/>
    </source>
</evidence>
<gene>
    <name evidence="10" type="ORF">MHUMG1_08795</name>
</gene>
<dbReference type="InterPro" id="IPR045863">
    <property type="entry name" value="CorA_TM1_TM2"/>
</dbReference>
<proteinExistence type="predicted"/>
<dbReference type="InterPro" id="IPR002110">
    <property type="entry name" value="Ankyrin_rpt"/>
</dbReference>
<feature type="repeat" description="ANK" evidence="7">
    <location>
        <begin position="711"/>
        <end position="743"/>
    </location>
</feature>
<dbReference type="Pfam" id="PF12796">
    <property type="entry name" value="Ank_2"/>
    <property type="match status" value="2"/>
</dbReference>
<feature type="compositionally biased region" description="Pro residues" evidence="8">
    <location>
        <begin position="145"/>
        <end position="158"/>
    </location>
</feature>
<evidence type="ECO:0000313" key="11">
    <source>
        <dbReference type="Proteomes" id="UP000764110"/>
    </source>
</evidence>
<dbReference type="PROSITE" id="PS50297">
    <property type="entry name" value="ANK_REP_REGION"/>
    <property type="match status" value="4"/>
</dbReference>
<feature type="region of interest" description="Disordered" evidence="8">
    <location>
        <begin position="1"/>
        <end position="220"/>
    </location>
</feature>
<keyword evidence="4 9" id="KW-1133">Transmembrane helix</keyword>
<dbReference type="Gene3D" id="1.25.40.20">
    <property type="entry name" value="Ankyrin repeat-containing domain"/>
    <property type="match status" value="2"/>
</dbReference>